<dbReference type="AlphaFoldDB" id="A0A699YMP9"/>
<proteinExistence type="predicted"/>
<gene>
    <name evidence="1" type="ORF">HaLaN_03027</name>
</gene>
<sequence length="113" mass="11581">MSSFQLGYASSVSAELGATTGTINYRGKVLNRAARIAMQATPGKAALLEAVGTMSPVYVNGRAITAIDRELHAAPSHSKHLVCMGVTLPMAGTGAVGVQPSCPSLGPPFEPDQ</sequence>
<accession>A0A699YMP9</accession>
<name>A0A699YMP9_HAELA</name>
<protein>
    <submittedName>
        <fullName evidence="1">Uncharacterized protein</fullName>
    </submittedName>
</protein>
<feature type="non-terminal residue" evidence="1">
    <location>
        <position position="1"/>
    </location>
</feature>
<evidence type="ECO:0000313" key="2">
    <source>
        <dbReference type="Proteomes" id="UP000485058"/>
    </source>
</evidence>
<dbReference type="EMBL" id="BLLF01000138">
    <property type="protein sequence ID" value="GFH08114.1"/>
    <property type="molecule type" value="Genomic_DNA"/>
</dbReference>
<comment type="caution">
    <text evidence="1">The sequence shown here is derived from an EMBL/GenBank/DDBJ whole genome shotgun (WGS) entry which is preliminary data.</text>
</comment>
<dbReference type="Proteomes" id="UP000485058">
    <property type="component" value="Unassembled WGS sequence"/>
</dbReference>
<reference evidence="1 2" key="1">
    <citation type="submission" date="2020-02" db="EMBL/GenBank/DDBJ databases">
        <title>Draft genome sequence of Haematococcus lacustris strain NIES-144.</title>
        <authorList>
            <person name="Morimoto D."/>
            <person name="Nakagawa S."/>
            <person name="Yoshida T."/>
            <person name="Sawayama S."/>
        </authorList>
    </citation>
    <scope>NUCLEOTIDE SEQUENCE [LARGE SCALE GENOMIC DNA]</scope>
    <source>
        <strain evidence="1 2">NIES-144</strain>
    </source>
</reference>
<organism evidence="1 2">
    <name type="scientific">Haematococcus lacustris</name>
    <name type="common">Green alga</name>
    <name type="synonym">Haematococcus pluvialis</name>
    <dbReference type="NCBI Taxonomy" id="44745"/>
    <lineage>
        <taxon>Eukaryota</taxon>
        <taxon>Viridiplantae</taxon>
        <taxon>Chlorophyta</taxon>
        <taxon>core chlorophytes</taxon>
        <taxon>Chlorophyceae</taxon>
        <taxon>CS clade</taxon>
        <taxon>Chlamydomonadales</taxon>
        <taxon>Haematococcaceae</taxon>
        <taxon>Haematococcus</taxon>
    </lineage>
</organism>
<keyword evidence="2" id="KW-1185">Reference proteome</keyword>
<evidence type="ECO:0000313" key="1">
    <source>
        <dbReference type="EMBL" id="GFH08114.1"/>
    </source>
</evidence>